<dbReference type="EMBL" id="HBFW01012707">
    <property type="protein sequence ID" value="CAD8937060.1"/>
    <property type="molecule type" value="Transcribed_RNA"/>
</dbReference>
<evidence type="ECO:0008006" key="3">
    <source>
        <dbReference type="Google" id="ProtNLM"/>
    </source>
</evidence>
<protein>
    <recommendedName>
        <fullName evidence="3">Cellulase</fullName>
    </recommendedName>
</protein>
<reference evidence="2" key="1">
    <citation type="submission" date="2021-01" db="EMBL/GenBank/DDBJ databases">
        <authorList>
            <person name="Corre E."/>
            <person name="Pelletier E."/>
            <person name="Niang G."/>
            <person name="Scheremetjew M."/>
            <person name="Finn R."/>
            <person name="Kale V."/>
            <person name="Holt S."/>
            <person name="Cochrane G."/>
            <person name="Meng A."/>
            <person name="Brown T."/>
            <person name="Cohen L."/>
        </authorList>
    </citation>
    <scope>NUCLEOTIDE SEQUENCE</scope>
    <source>
        <strain evidence="2">ECT3854</strain>
    </source>
</reference>
<dbReference type="GO" id="GO:0005975">
    <property type="term" value="P:carbohydrate metabolic process"/>
    <property type="evidence" value="ECO:0007669"/>
    <property type="project" value="InterPro"/>
</dbReference>
<dbReference type="InterPro" id="IPR012341">
    <property type="entry name" value="6hp_glycosidase-like_sf"/>
</dbReference>
<name>A0A7S1GL85_CYCTE</name>
<dbReference type="SUPFAM" id="SSF48208">
    <property type="entry name" value="Six-hairpin glycosidases"/>
    <property type="match status" value="1"/>
</dbReference>
<accession>A0A7S1GL85</accession>
<dbReference type="InterPro" id="IPR009030">
    <property type="entry name" value="Growth_fac_rcpt_cys_sf"/>
</dbReference>
<dbReference type="AlphaFoldDB" id="A0A7S1GL85"/>
<proteinExistence type="predicted"/>
<organism evidence="2">
    <name type="scientific">Cyclophora tenuis</name>
    <name type="common">Marine diatom</name>
    <dbReference type="NCBI Taxonomy" id="216820"/>
    <lineage>
        <taxon>Eukaryota</taxon>
        <taxon>Sar</taxon>
        <taxon>Stramenopiles</taxon>
        <taxon>Ochrophyta</taxon>
        <taxon>Bacillariophyta</taxon>
        <taxon>Fragilariophyceae</taxon>
        <taxon>Fragilariophycidae</taxon>
        <taxon>Cyclophorales</taxon>
        <taxon>Cyclophoraceae</taxon>
        <taxon>Cyclophora</taxon>
    </lineage>
</organism>
<feature type="compositionally biased region" description="Low complexity" evidence="1">
    <location>
        <begin position="15"/>
        <end position="24"/>
    </location>
</feature>
<sequence length="564" mass="59274">MIYTVRADTSNPKYSVPASGGAAGSGSDVVSESQAYGLMITGLVLASWQTHSAVTDPNLNTVLTTFHGLFNGWRDMCENSSHSAGCQTGGTFCNGGSEICLPGWKHNGDLTTEVGTGSAPDGDEDAIVGMILALKAVDAMGLSVSWYNEVSEWAEASCTSFLYHNTVTQGNYRLVKLGSCWGGFDGNGQNPSYHSPGSYKLMRDFQSDFSSSDRSYSLPSGLSNLDDAWNKVIDTSYEALSVFQCPDYGLVPNWARIQIDSTTGDLEINPGSFTGSGTPQNEYGSEAARTTWRVALDAALYPGEVTMDAVPFMSPLLSKLEDGHTGSPNLYFSSTTLNSCNLDTAGMITIFGSWQYNAFIYGPTFSSLIVPSNNIAAATQQNMIDDAGTRLAADTSSSYYPRAWKLLSILMLNGAAEAAGIVAASGSPLTGAPVPVSSAPVTLSPVTSAPVASPATPAPVQATPAPVPPTGGNCQMCCSLSSTNGCPSWDNACFTEENCGVSPSCQWDSQQWVEECDDGSGCCAQNGVCVTGTDPCFEYGKCGIDDASQGIWCSWGGQLSWIAN</sequence>
<dbReference type="SUPFAM" id="SSF57184">
    <property type="entry name" value="Growth factor receptor domain"/>
    <property type="match status" value="1"/>
</dbReference>
<evidence type="ECO:0000313" key="2">
    <source>
        <dbReference type="EMBL" id="CAD8937060.1"/>
    </source>
</evidence>
<feature type="region of interest" description="Disordered" evidence="1">
    <location>
        <begin position="1"/>
        <end position="24"/>
    </location>
</feature>
<evidence type="ECO:0000256" key="1">
    <source>
        <dbReference type="SAM" id="MobiDB-lite"/>
    </source>
</evidence>
<dbReference type="Gene3D" id="1.50.10.10">
    <property type="match status" value="1"/>
</dbReference>
<dbReference type="InterPro" id="IPR008928">
    <property type="entry name" value="6-hairpin_glycosidase_sf"/>
</dbReference>
<gene>
    <name evidence="2" type="ORF">CTEN0397_LOCUS8119</name>
</gene>